<sequence>MRRSRAAAALATAVFAAGCGADGPAGGATASSAAAESGTMVATYEDATSPEAIAGQTLMQNANLLEDLAASANELLDFPFDIPLLGAQCDVDNAFWDPSGKTMTICYEDAEHSLRIFTANEDPDPDKSAVNAEIATFYHELGHATIDIYDLPTTGREEDVADQLAAYMLLEPDENGEVDVEEVQAAKDYARMFRAYAEERGEVGEDVFADEHPLDQARMYNFQCWIYGSDPTANADVVDDGLLPPRRAQGCEAEYNKLAQAWSALLAPHLK</sequence>
<dbReference type="Pfam" id="PF14247">
    <property type="entry name" value="DUF4344"/>
    <property type="match status" value="1"/>
</dbReference>
<dbReference type="RefSeq" id="WP_183469547.1">
    <property type="nucleotide sequence ID" value="NZ_JACHVU010000006.1"/>
</dbReference>
<dbReference type="PROSITE" id="PS51257">
    <property type="entry name" value="PROKAR_LIPOPROTEIN"/>
    <property type="match status" value="1"/>
</dbReference>
<gene>
    <name evidence="2" type="ORF">FHR72_003128</name>
</gene>
<dbReference type="EMBL" id="JACHVU010000006">
    <property type="protein sequence ID" value="MBB2991643.1"/>
    <property type="molecule type" value="Genomic_DNA"/>
</dbReference>
<dbReference type="AlphaFoldDB" id="A0A839Q811"/>
<comment type="caution">
    <text evidence="2">The sequence shown here is derived from an EMBL/GenBank/DDBJ whole genome shotgun (WGS) entry which is preliminary data.</text>
</comment>
<name>A0A839Q811_MYCIR</name>
<evidence type="ECO:0000256" key="1">
    <source>
        <dbReference type="SAM" id="SignalP"/>
    </source>
</evidence>
<evidence type="ECO:0008006" key="4">
    <source>
        <dbReference type="Google" id="ProtNLM"/>
    </source>
</evidence>
<proteinExistence type="predicted"/>
<protein>
    <recommendedName>
        <fullName evidence="4">Metallopeptidase DUF4344</fullName>
    </recommendedName>
</protein>
<dbReference type="Proteomes" id="UP000550501">
    <property type="component" value="Unassembled WGS sequence"/>
</dbReference>
<feature type="signal peptide" evidence="1">
    <location>
        <begin position="1"/>
        <end position="21"/>
    </location>
</feature>
<keyword evidence="1" id="KW-0732">Signal</keyword>
<feature type="chain" id="PRO_5038940890" description="Metallopeptidase DUF4344" evidence="1">
    <location>
        <begin position="22"/>
        <end position="271"/>
    </location>
</feature>
<organism evidence="2 3">
    <name type="scientific">Mycolicibacterium iranicum</name>
    <name type="common">Mycobacterium iranicum</name>
    <dbReference type="NCBI Taxonomy" id="912594"/>
    <lineage>
        <taxon>Bacteria</taxon>
        <taxon>Bacillati</taxon>
        <taxon>Actinomycetota</taxon>
        <taxon>Actinomycetes</taxon>
        <taxon>Mycobacteriales</taxon>
        <taxon>Mycobacteriaceae</taxon>
        <taxon>Mycolicibacterium</taxon>
    </lineage>
</organism>
<keyword evidence="3" id="KW-1185">Reference proteome</keyword>
<evidence type="ECO:0000313" key="2">
    <source>
        <dbReference type="EMBL" id="MBB2991643.1"/>
    </source>
</evidence>
<dbReference type="InterPro" id="IPR025644">
    <property type="entry name" value="DUF4344"/>
</dbReference>
<reference evidence="2 3" key="1">
    <citation type="submission" date="2020-08" db="EMBL/GenBank/DDBJ databases">
        <title>The Agave Microbiome: Exploring the role of microbial communities in plant adaptations to desert environments.</title>
        <authorList>
            <person name="Partida-Martinez L.P."/>
        </authorList>
    </citation>
    <scope>NUCLEOTIDE SEQUENCE [LARGE SCALE GENOMIC DNA]</scope>
    <source>
        <strain evidence="2 3">AT2.18</strain>
    </source>
</reference>
<accession>A0A839Q811</accession>
<evidence type="ECO:0000313" key="3">
    <source>
        <dbReference type="Proteomes" id="UP000550501"/>
    </source>
</evidence>